<accession>A0A369J1B2</accession>
<reference evidence="1" key="1">
    <citation type="submission" date="2018-04" db="EMBL/GenBank/DDBJ databases">
        <title>Whole genome sequencing of Hypsizygus marmoreus.</title>
        <authorList>
            <person name="Choi I.-G."/>
            <person name="Min B."/>
            <person name="Kim J.-G."/>
            <person name="Kim S."/>
            <person name="Oh Y.-L."/>
            <person name="Kong W.-S."/>
            <person name="Park H."/>
            <person name="Jeong J."/>
            <person name="Song E.-S."/>
        </authorList>
    </citation>
    <scope>NUCLEOTIDE SEQUENCE [LARGE SCALE GENOMIC DNA]</scope>
    <source>
        <strain evidence="1">51987-8</strain>
    </source>
</reference>
<dbReference type="InParanoid" id="A0A369J1B2"/>
<dbReference type="AlphaFoldDB" id="A0A369J1B2"/>
<comment type="caution">
    <text evidence="1">The sequence shown here is derived from an EMBL/GenBank/DDBJ whole genome shotgun (WGS) entry which is preliminary data.</text>
</comment>
<sequence length="86" mass="10257">MCRRIAEGTRWTRCGHFQRHMIIAIMDCNSYRCERSYFHPPECRPPHCRCINVYGEELQKDIDSVDDYCWACRAAQQREARRNGTS</sequence>
<proteinExistence type="predicted"/>
<gene>
    <name evidence="1" type="ORF">Hypma_004811</name>
</gene>
<evidence type="ECO:0000313" key="2">
    <source>
        <dbReference type="Proteomes" id="UP000076154"/>
    </source>
</evidence>
<organism evidence="1 2">
    <name type="scientific">Hypsizygus marmoreus</name>
    <name type="common">White beech mushroom</name>
    <name type="synonym">Agaricus marmoreus</name>
    <dbReference type="NCBI Taxonomy" id="39966"/>
    <lineage>
        <taxon>Eukaryota</taxon>
        <taxon>Fungi</taxon>
        <taxon>Dikarya</taxon>
        <taxon>Basidiomycota</taxon>
        <taxon>Agaricomycotina</taxon>
        <taxon>Agaricomycetes</taxon>
        <taxon>Agaricomycetidae</taxon>
        <taxon>Agaricales</taxon>
        <taxon>Tricholomatineae</taxon>
        <taxon>Lyophyllaceae</taxon>
        <taxon>Hypsizygus</taxon>
    </lineage>
</organism>
<evidence type="ECO:0000313" key="1">
    <source>
        <dbReference type="EMBL" id="RDB15182.1"/>
    </source>
</evidence>
<keyword evidence="2" id="KW-1185">Reference proteome</keyword>
<dbReference type="OrthoDB" id="3132318at2759"/>
<dbReference type="Proteomes" id="UP000076154">
    <property type="component" value="Unassembled WGS sequence"/>
</dbReference>
<dbReference type="EMBL" id="LUEZ02000184">
    <property type="protein sequence ID" value="RDB15182.1"/>
    <property type="molecule type" value="Genomic_DNA"/>
</dbReference>
<name>A0A369J1B2_HYPMA</name>
<protein>
    <submittedName>
        <fullName evidence="1">Uncharacterized protein</fullName>
    </submittedName>
</protein>